<dbReference type="InterPro" id="IPR029046">
    <property type="entry name" value="LolA/LolB/LppX"/>
</dbReference>
<reference evidence="2 3" key="1">
    <citation type="submission" date="2016-10" db="EMBL/GenBank/DDBJ databases">
        <authorList>
            <person name="de Groot N.N."/>
        </authorList>
    </citation>
    <scope>NUCLEOTIDE SEQUENCE [LARGE SCALE GENOMIC DNA]</scope>
    <source>
        <strain evidence="2 3">CGMCC 1.3401</strain>
    </source>
</reference>
<dbReference type="InterPro" id="IPR019207">
    <property type="entry name" value="DUF2092"/>
</dbReference>
<dbReference type="Gene3D" id="2.50.20.10">
    <property type="entry name" value="Lipoprotein localisation LolA/LolB/LppX"/>
    <property type="match status" value="1"/>
</dbReference>
<evidence type="ECO:0000256" key="1">
    <source>
        <dbReference type="ARBA" id="ARBA00022729"/>
    </source>
</evidence>
<proteinExistence type="predicted"/>
<evidence type="ECO:0000313" key="3">
    <source>
        <dbReference type="Proteomes" id="UP000199542"/>
    </source>
</evidence>
<dbReference type="EMBL" id="FMTM01000004">
    <property type="protein sequence ID" value="SCW63082.1"/>
    <property type="molecule type" value="Genomic_DNA"/>
</dbReference>
<keyword evidence="1" id="KW-0732">Signal</keyword>
<dbReference type="PIRSF" id="PIRSF012443">
    <property type="entry name" value="UCP012443"/>
    <property type="match status" value="1"/>
</dbReference>
<name>A0A1G4S1B3_9HYPH</name>
<dbReference type="AlphaFoldDB" id="A0A1G4S1B3"/>
<evidence type="ECO:0008006" key="4">
    <source>
        <dbReference type="Google" id="ProtNLM"/>
    </source>
</evidence>
<gene>
    <name evidence="2" type="ORF">SAMN02927900_03322</name>
</gene>
<dbReference type="Proteomes" id="UP000199542">
    <property type="component" value="Unassembled WGS sequence"/>
</dbReference>
<evidence type="ECO:0000313" key="2">
    <source>
        <dbReference type="EMBL" id="SCW63082.1"/>
    </source>
</evidence>
<protein>
    <recommendedName>
        <fullName evidence="4">DUF2092 domain-containing protein</fullName>
    </recommendedName>
</protein>
<dbReference type="SUPFAM" id="SSF89392">
    <property type="entry name" value="Prokaryotic lipoproteins and lipoprotein localization factors"/>
    <property type="match status" value="1"/>
</dbReference>
<dbReference type="Pfam" id="PF09865">
    <property type="entry name" value="DUF2092"/>
    <property type="match status" value="1"/>
</dbReference>
<sequence length="259" mass="28340">MRTTAQTAMLALIIVSGTGPNAKAGEAEAKELVKAMSDYLAGQKTVSFAYDTSFEVVTTEHQKLQLASSGKVGMARPDKIRATRSGGFADVEITFDGKSLTLMGKDVNLYTQFEVPGSIDNLIEELRTKHHLPVPGADLLLSNVYDELMRDVVDVKDLGSGVIAGTECDHLAFRTKDVDWQIWIAQGEQPYPCKYIITSSQIDQGPQYSVQFSEWKSGAELDAEDFSFKPPTDANKVDDPKQLIDIDELPDNFVGGDAK</sequence>
<accession>A0A1G4S1B3</accession>
<organism evidence="2 3">
    <name type="scientific">Rhizobium mongolense subsp. loessense</name>
    <dbReference type="NCBI Taxonomy" id="158890"/>
    <lineage>
        <taxon>Bacteria</taxon>
        <taxon>Pseudomonadati</taxon>
        <taxon>Pseudomonadota</taxon>
        <taxon>Alphaproteobacteria</taxon>
        <taxon>Hyphomicrobiales</taxon>
        <taxon>Rhizobiaceae</taxon>
        <taxon>Rhizobium/Agrobacterium group</taxon>
        <taxon>Rhizobium</taxon>
    </lineage>
</organism>